<sequence length="263" mass="29587">FASQTHRIYKTKRMDKAAAMMLQLSGENDTSRYPVIQPDGKLITSALGLLRASLEWSLAFRWTTFSTPARRANQSCGQRQSRDACVTNHHFAGRHLVVLNLVETMFTLRACLVLMLSVVLLAGLQGVAHGQNYHYSNGWHPGKRSRPLAASLFRASMGVSFRRRLQLPPASHRGHEQYRAGNLAVLGGSWHLTRDSLRISYDVTPCESRFLFSVSSQEELSRIQQTCIPETQMLALREALERMRPAADTFQDKTGGEPTDSKW</sequence>
<comment type="caution">
    <text evidence="1">The sequence shown here is derived from an EMBL/GenBank/DDBJ whole genome shotgun (WGS) entry which is preliminary data.</text>
</comment>
<dbReference type="Proteomes" id="UP001519460">
    <property type="component" value="Unassembled WGS sequence"/>
</dbReference>
<organism evidence="1 2">
    <name type="scientific">Batillaria attramentaria</name>
    <dbReference type="NCBI Taxonomy" id="370345"/>
    <lineage>
        <taxon>Eukaryota</taxon>
        <taxon>Metazoa</taxon>
        <taxon>Spiralia</taxon>
        <taxon>Lophotrochozoa</taxon>
        <taxon>Mollusca</taxon>
        <taxon>Gastropoda</taxon>
        <taxon>Caenogastropoda</taxon>
        <taxon>Sorbeoconcha</taxon>
        <taxon>Cerithioidea</taxon>
        <taxon>Batillariidae</taxon>
        <taxon>Batillaria</taxon>
    </lineage>
</organism>
<feature type="non-terminal residue" evidence="1">
    <location>
        <position position="1"/>
    </location>
</feature>
<name>A0ABD0J238_9CAEN</name>
<evidence type="ECO:0000313" key="2">
    <source>
        <dbReference type="Proteomes" id="UP001519460"/>
    </source>
</evidence>
<gene>
    <name evidence="1" type="ORF">BaRGS_00039971</name>
</gene>
<dbReference type="EMBL" id="JACVVK020000744">
    <property type="protein sequence ID" value="KAK7450205.1"/>
    <property type="molecule type" value="Genomic_DNA"/>
</dbReference>
<proteinExistence type="predicted"/>
<evidence type="ECO:0000313" key="1">
    <source>
        <dbReference type="EMBL" id="KAK7450205.1"/>
    </source>
</evidence>
<keyword evidence="2" id="KW-1185">Reference proteome</keyword>
<evidence type="ECO:0008006" key="3">
    <source>
        <dbReference type="Google" id="ProtNLM"/>
    </source>
</evidence>
<reference evidence="1 2" key="1">
    <citation type="journal article" date="2023" name="Sci. Data">
        <title>Genome assembly of the Korean intertidal mud-creeper Batillaria attramentaria.</title>
        <authorList>
            <person name="Patra A.K."/>
            <person name="Ho P.T."/>
            <person name="Jun S."/>
            <person name="Lee S.J."/>
            <person name="Kim Y."/>
            <person name="Won Y.J."/>
        </authorList>
    </citation>
    <scope>NUCLEOTIDE SEQUENCE [LARGE SCALE GENOMIC DNA]</scope>
    <source>
        <strain evidence="1">Wonlab-2016</strain>
    </source>
</reference>
<dbReference type="AlphaFoldDB" id="A0ABD0J238"/>
<accession>A0ABD0J238</accession>
<protein>
    <recommendedName>
        <fullName evidence="3">Corazonin</fullName>
    </recommendedName>
</protein>